<keyword evidence="3 6" id="KW-0238">DNA-binding</keyword>
<sequence>MENPHSLSGRVNAGFTIASIMSDPSALDTGVLGYSGLSYPSLAMASHRPPECYYEYESGTLNNGYNHGLKGMEACISAAGSDRGYYPALDVRGSIGDPDAVAKGCTTPNSPKSGSGDGESPPRDLSSEEGQDIKQEKKPLHHKLINLTVQLEMKPLWDEFDSLGTEMIVTKAGRRMFPTFQTRLFGLDPLSDYMLMMDFIPCDDKRYRYSFHSSSWVVAGKADPHMPGRIHVHPDSPAKGTQWMKQIVSFDKLKLTNNLMDDNGHIILNSMHKYQPRFHVVYVNPKNEDVSHTENFKTFIFPETKFMAVTAYQNHRITQLKIASNPFAKGFRDCDPDDCKSSFVTVNKVSGYFRPGFSTTNLLGVVEVLSHLNPAQRPRSHHRPSSLQLLGLSTKPRPKDGLGPRMELCPSTSGAETPGSSQKLPGAYSMHGLPCSDQASFCGYPDALNSYATYSYTGMDTYMPMNKSRPTPYSRNADYPTTSLAWPV</sequence>
<dbReference type="InterPro" id="IPR018186">
    <property type="entry name" value="TF_T-box_CS"/>
</dbReference>
<keyword evidence="10" id="KW-1185">Reference proteome</keyword>
<dbReference type="InterPro" id="IPR036960">
    <property type="entry name" value="T-box_sf"/>
</dbReference>
<proteinExistence type="predicted"/>
<dbReference type="SMART" id="SM00425">
    <property type="entry name" value="TBOX"/>
    <property type="match status" value="1"/>
</dbReference>
<keyword evidence="5 6" id="KW-0539">Nucleus</keyword>
<dbReference type="InterPro" id="IPR008967">
    <property type="entry name" value="p53-like_TF_DNA-bd_sf"/>
</dbReference>
<dbReference type="GO" id="GO:0000981">
    <property type="term" value="F:DNA-binding transcription factor activity, RNA polymerase II-specific"/>
    <property type="evidence" value="ECO:0007669"/>
    <property type="project" value="TreeGrafter"/>
</dbReference>
<comment type="caution">
    <text evidence="6">Lacks conserved residue(s) required for the propagation of feature annotation.</text>
</comment>
<keyword evidence="4" id="KW-0804">Transcription</keyword>
<dbReference type="InterPro" id="IPR001699">
    <property type="entry name" value="TF_T-box"/>
</dbReference>
<dbReference type="InterPro" id="IPR046360">
    <property type="entry name" value="T-box_DNA-bd"/>
</dbReference>
<feature type="domain" description="T-box" evidence="8">
    <location>
        <begin position="151"/>
        <end position="333"/>
    </location>
</feature>
<keyword evidence="2" id="KW-0805">Transcription regulation</keyword>
<dbReference type="PROSITE" id="PS01283">
    <property type="entry name" value="TBOX_1"/>
    <property type="match status" value="1"/>
</dbReference>
<organism evidence="9 10">
    <name type="scientific">Paralvinella palmiformis</name>
    <dbReference type="NCBI Taxonomy" id="53620"/>
    <lineage>
        <taxon>Eukaryota</taxon>
        <taxon>Metazoa</taxon>
        <taxon>Spiralia</taxon>
        <taxon>Lophotrochozoa</taxon>
        <taxon>Annelida</taxon>
        <taxon>Polychaeta</taxon>
        <taxon>Sedentaria</taxon>
        <taxon>Canalipalpata</taxon>
        <taxon>Terebellida</taxon>
        <taxon>Terebelliformia</taxon>
        <taxon>Alvinellidae</taxon>
        <taxon>Paralvinella</taxon>
    </lineage>
</organism>
<feature type="compositionally biased region" description="Basic and acidic residues" evidence="7">
    <location>
        <begin position="120"/>
        <end position="138"/>
    </location>
</feature>
<feature type="region of interest" description="Disordered" evidence="7">
    <location>
        <begin position="97"/>
        <end position="138"/>
    </location>
</feature>
<comment type="caution">
    <text evidence="9">The sequence shown here is derived from an EMBL/GenBank/DDBJ whole genome shotgun (WGS) entry which is preliminary data.</text>
</comment>
<comment type="subcellular location">
    <subcellularLocation>
        <location evidence="1 6">Nucleus</location>
    </subcellularLocation>
</comment>
<dbReference type="PRINTS" id="PR00937">
    <property type="entry name" value="TBOX"/>
</dbReference>
<evidence type="ECO:0000256" key="1">
    <source>
        <dbReference type="ARBA" id="ARBA00004123"/>
    </source>
</evidence>
<evidence type="ECO:0000256" key="7">
    <source>
        <dbReference type="SAM" id="MobiDB-lite"/>
    </source>
</evidence>
<reference evidence="9" key="1">
    <citation type="journal article" date="2023" name="Mol. Biol. Evol.">
        <title>Third-Generation Sequencing Reveals the Adaptive Role of the Epigenome in Three Deep-Sea Polychaetes.</title>
        <authorList>
            <person name="Perez M."/>
            <person name="Aroh O."/>
            <person name="Sun Y."/>
            <person name="Lan Y."/>
            <person name="Juniper S.K."/>
            <person name="Young C.R."/>
            <person name="Angers B."/>
            <person name="Qian P.Y."/>
        </authorList>
    </citation>
    <scope>NUCLEOTIDE SEQUENCE</scope>
    <source>
        <strain evidence="9">P08H-3</strain>
    </source>
</reference>
<dbReference type="GO" id="GO:0000978">
    <property type="term" value="F:RNA polymerase II cis-regulatory region sequence-specific DNA binding"/>
    <property type="evidence" value="ECO:0007669"/>
    <property type="project" value="InterPro"/>
</dbReference>
<evidence type="ECO:0000256" key="3">
    <source>
        <dbReference type="ARBA" id="ARBA00023125"/>
    </source>
</evidence>
<dbReference type="Pfam" id="PF00907">
    <property type="entry name" value="T-box"/>
    <property type="match status" value="1"/>
</dbReference>
<dbReference type="PANTHER" id="PTHR11267">
    <property type="entry name" value="T-BOX PROTEIN-RELATED"/>
    <property type="match status" value="1"/>
</dbReference>
<evidence type="ECO:0000256" key="6">
    <source>
        <dbReference type="PROSITE-ProRule" id="PRU00201"/>
    </source>
</evidence>
<dbReference type="Gene3D" id="2.60.40.820">
    <property type="entry name" value="Transcription factor, T-box"/>
    <property type="match status" value="1"/>
</dbReference>
<dbReference type="GO" id="GO:0005634">
    <property type="term" value="C:nucleus"/>
    <property type="evidence" value="ECO:0007669"/>
    <property type="project" value="UniProtKB-SubCell"/>
</dbReference>
<dbReference type="GO" id="GO:0000785">
    <property type="term" value="C:chromatin"/>
    <property type="evidence" value="ECO:0007669"/>
    <property type="project" value="TreeGrafter"/>
</dbReference>
<dbReference type="Proteomes" id="UP001208570">
    <property type="component" value="Unassembled WGS sequence"/>
</dbReference>
<evidence type="ECO:0000313" key="9">
    <source>
        <dbReference type="EMBL" id="KAK2161805.1"/>
    </source>
</evidence>
<dbReference type="AlphaFoldDB" id="A0AAD9K0T0"/>
<feature type="compositionally biased region" description="Polar residues" evidence="7">
    <location>
        <begin position="410"/>
        <end position="421"/>
    </location>
</feature>
<name>A0AAD9K0T0_9ANNE</name>
<protein>
    <recommendedName>
        <fullName evidence="8">T-box domain-containing protein</fullName>
    </recommendedName>
</protein>
<evidence type="ECO:0000256" key="5">
    <source>
        <dbReference type="ARBA" id="ARBA00023242"/>
    </source>
</evidence>
<feature type="region of interest" description="Disordered" evidence="7">
    <location>
        <begin position="374"/>
        <end position="421"/>
    </location>
</feature>
<dbReference type="GO" id="GO:0001708">
    <property type="term" value="P:cell fate specification"/>
    <property type="evidence" value="ECO:0007669"/>
    <property type="project" value="TreeGrafter"/>
</dbReference>
<dbReference type="GO" id="GO:0045893">
    <property type="term" value="P:positive regulation of DNA-templated transcription"/>
    <property type="evidence" value="ECO:0007669"/>
    <property type="project" value="InterPro"/>
</dbReference>
<dbReference type="CDD" id="cd20187">
    <property type="entry name" value="T-box_TBX1_10-like"/>
    <property type="match status" value="1"/>
</dbReference>
<dbReference type="PROSITE" id="PS01264">
    <property type="entry name" value="TBOX_2"/>
    <property type="match status" value="1"/>
</dbReference>
<dbReference type="FunFam" id="2.60.40.820:FF:000006">
    <property type="entry name" value="T-box transcription factor"/>
    <property type="match status" value="1"/>
</dbReference>
<dbReference type="PANTHER" id="PTHR11267:SF195">
    <property type="entry name" value="OPTOMOTOR-BLIND-RELATED-GENE-1, ISOFORM A"/>
    <property type="match status" value="1"/>
</dbReference>
<evidence type="ECO:0000313" key="10">
    <source>
        <dbReference type="Proteomes" id="UP001208570"/>
    </source>
</evidence>
<accession>A0AAD9K0T0</accession>
<dbReference type="EMBL" id="JAODUP010000109">
    <property type="protein sequence ID" value="KAK2161805.1"/>
    <property type="molecule type" value="Genomic_DNA"/>
</dbReference>
<gene>
    <name evidence="9" type="ORF">LSH36_109g02005</name>
</gene>
<evidence type="ECO:0000259" key="8">
    <source>
        <dbReference type="PROSITE" id="PS50252"/>
    </source>
</evidence>
<evidence type="ECO:0000256" key="2">
    <source>
        <dbReference type="ARBA" id="ARBA00023015"/>
    </source>
</evidence>
<evidence type="ECO:0000256" key="4">
    <source>
        <dbReference type="ARBA" id="ARBA00023163"/>
    </source>
</evidence>
<dbReference type="PROSITE" id="PS50252">
    <property type="entry name" value="TBOX_3"/>
    <property type="match status" value="1"/>
</dbReference>
<dbReference type="SUPFAM" id="SSF49417">
    <property type="entry name" value="p53-like transcription factors"/>
    <property type="match status" value="1"/>
</dbReference>